<dbReference type="EMBL" id="CP059733">
    <property type="protein sequence ID" value="WDE04926.1"/>
    <property type="molecule type" value="Genomic_DNA"/>
</dbReference>
<evidence type="ECO:0000313" key="2">
    <source>
        <dbReference type="Proteomes" id="UP000032352"/>
    </source>
</evidence>
<sequence length="131" mass="14196">MVVLIPALFLGYFLVPTFFCVSCKNDVISTYNVPNGKLVVFERNCGATSGYAIHASFIEAGGVLPDEAGNIIRAWARGVGVLYGKNLSIEYAAGHVLKVTAAKDVNIETFFPESKLPVSRVEIIRVDSEEV</sequence>
<keyword evidence="2" id="KW-1185">Reference proteome</keyword>
<name>A0AAE9Z164_9GAMM</name>
<organism evidence="1 2">
    <name type="scientific">Thalassomonas viridans</name>
    <dbReference type="NCBI Taxonomy" id="137584"/>
    <lineage>
        <taxon>Bacteria</taxon>
        <taxon>Pseudomonadati</taxon>
        <taxon>Pseudomonadota</taxon>
        <taxon>Gammaproteobacteria</taxon>
        <taxon>Alteromonadales</taxon>
        <taxon>Colwelliaceae</taxon>
        <taxon>Thalassomonas</taxon>
    </lineage>
</organism>
<dbReference type="RefSeq" id="WP_044836978.1">
    <property type="nucleotide sequence ID" value="NZ_CP059733.1"/>
</dbReference>
<dbReference type="AlphaFoldDB" id="A0AAE9Z164"/>
<dbReference type="KEGG" id="tvd:SG34_027080"/>
<proteinExistence type="predicted"/>
<accession>A0AAE9Z164</accession>
<dbReference type="Proteomes" id="UP000032352">
    <property type="component" value="Chromosome"/>
</dbReference>
<reference evidence="1 2" key="2">
    <citation type="journal article" date="2022" name="Mar. Drugs">
        <title>Bioassay-Guided Fractionation Leads to the Detection of Cholic Acid Generated by the Rare Thalassomonas sp.</title>
        <authorList>
            <person name="Pheiffer F."/>
            <person name="Schneider Y.K."/>
            <person name="Hansen E.H."/>
            <person name="Andersen J.H."/>
            <person name="Isaksson J."/>
            <person name="Busche T."/>
            <person name="R C."/>
            <person name="Kalinowski J."/>
            <person name="Zyl L.V."/>
            <person name="Trindade M."/>
        </authorList>
    </citation>
    <scope>NUCLEOTIDE SEQUENCE [LARGE SCALE GENOMIC DNA]</scope>
    <source>
        <strain evidence="1 2">XOM25</strain>
    </source>
</reference>
<reference evidence="1 2" key="1">
    <citation type="journal article" date="2015" name="Genome Announc.">
        <title>Draft Genome Sequences of Marine Isolates of Thalassomonas viridans and Thalassomonas actiniarum.</title>
        <authorList>
            <person name="Olonade I."/>
            <person name="van Zyl L.J."/>
            <person name="Trindade M."/>
        </authorList>
    </citation>
    <scope>NUCLEOTIDE SEQUENCE [LARGE SCALE GENOMIC DNA]</scope>
    <source>
        <strain evidence="1 2">XOM25</strain>
    </source>
</reference>
<protein>
    <submittedName>
        <fullName evidence="1">Uncharacterized protein</fullName>
    </submittedName>
</protein>
<evidence type="ECO:0000313" key="1">
    <source>
        <dbReference type="EMBL" id="WDE04926.1"/>
    </source>
</evidence>
<gene>
    <name evidence="1" type="ORF">SG34_027080</name>
</gene>